<reference evidence="3" key="2">
    <citation type="submission" date="2015-01" db="EMBL/GenBank/DDBJ databases">
        <title>Evolutionary Origins and Diversification of the Mycorrhizal Mutualists.</title>
        <authorList>
            <consortium name="DOE Joint Genome Institute"/>
            <consortium name="Mycorrhizal Genomics Consortium"/>
            <person name="Kohler A."/>
            <person name="Kuo A."/>
            <person name="Nagy L.G."/>
            <person name="Floudas D."/>
            <person name="Copeland A."/>
            <person name="Barry K.W."/>
            <person name="Cichocki N."/>
            <person name="Veneault-Fourrey C."/>
            <person name="LaButti K."/>
            <person name="Lindquist E.A."/>
            <person name="Lipzen A."/>
            <person name="Lundell T."/>
            <person name="Morin E."/>
            <person name="Murat C."/>
            <person name="Riley R."/>
            <person name="Ohm R."/>
            <person name="Sun H."/>
            <person name="Tunlid A."/>
            <person name="Henrissat B."/>
            <person name="Grigoriev I.V."/>
            <person name="Hibbett D.S."/>
            <person name="Martin F."/>
        </authorList>
    </citation>
    <scope>NUCLEOTIDE SEQUENCE [LARGE SCALE GENOMIC DNA]</scope>
    <source>
        <strain evidence="3">MUT 4182</strain>
    </source>
</reference>
<proteinExistence type="predicted"/>
<accession>A0A0C3QAD7</accession>
<dbReference type="OrthoDB" id="442460at2759"/>
<dbReference type="Proteomes" id="UP000054248">
    <property type="component" value="Unassembled WGS sequence"/>
</dbReference>
<evidence type="ECO:0000313" key="3">
    <source>
        <dbReference type="Proteomes" id="UP000054248"/>
    </source>
</evidence>
<dbReference type="EMBL" id="KN823012">
    <property type="protein sequence ID" value="KIO27205.1"/>
    <property type="molecule type" value="Genomic_DNA"/>
</dbReference>
<dbReference type="AlphaFoldDB" id="A0A0C3QAD7"/>
<dbReference type="HOGENOM" id="CLU_073670_0_0_1"/>
<protein>
    <recommendedName>
        <fullName evidence="4">Ubiquitin-like protease family profile domain-containing protein</fullName>
    </recommendedName>
</protein>
<name>A0A0C3QAD7_9AGAM</name>
<organism evidence="2 3">
    <name type="scientific">Tulasnella calospora MUT 4182</name>
    <dbReference type="NCBI Taxonomy" id="1051891"/>
    <lineage>
        <taxon>Eukaryota</taxon>
        <taxon>Fungi</taxon>
        <taxon>Dikarya</taxon>
        <taxon>Basidiomycota</taxon>
        <taxon>Agaricomycotina</taxon>
        <taxon>Agaricomycetes</taxon>
        <taxon>Cantharellales</taxon>
        <taxon>Tulasnellaceae</taxon>
        <taxon>Tulasnella</taxon>
    </lineage>
</organism>
<dbReference type="InterPro" id="IPR038765">
    <property type="entry name" value="Papain-like_cys_pep_sf"/>
</dbReference>
<sequence length="284" mass="32079">MLSLKSAYPNPNDHEFDPDELEHVPHRSDDESEPDILVDPGQLAEQNITDGPPRLAPQRTYEMKPLERPPLGEKRSICGDLVATHRFYGSVTPASIDRSDLSRLDPGQWLNVQLVNFYVFEVVNSFVEQTPGSGRVVCALPESIWSGSNSSRGKYTSRPRCDKMESPLDFDFVVFAGNCTDSHYYLCIIAYASDLLVDRNPTGDVRTIGLVLNSLKAIGPSDAPDRFRNVILRLGKTRPIRNDGLKKLKIYYPRVPQQLNTYDFIARAKQPYRAMLTKYGIMKE</sequence>
<dbReference type="Gene3D" id="3.40.395.10">
    <property type="entry name" value="Adenoviral Proteinase, Chain A"/>
    <property type="match status" value="1"/>
</dbReference>
<evidence type="ECO:0000256" key="1">
    <source>
        <dbReference type="SAM" id="MobiDB-lite"/>
    </source>
</evidence>
<gene>
    <name evidence="2" type="ORF">M407DRAFT_23509</name>
</gene>
<dbReference type="SUPFAM" id="SSF54001">
    <property type="entry name" value="Cysteine proteinases"/>
    <property type="match status" value="1"/>
</dbReference>
<evidence type="ECO:0008006" key="4">
    <source>
        <dbReference type="Google" id="ProtNLM"/>
    </source>
</evidence>
<keyword evidence="3" id="KW-1185">Reference proteome</keyword>
<evidence type="ECO:0000313" key="2">
    <source>
        <dbReference type="EMBL" id="KIO27205.1"/>
    </source>
</evidence>
<reference evidence="2 3" key="1">
    <citation type="submission" date="2014-04" db="EMBL/GenBank/DDBJ databases">
        <authorList>
            <consortium name="DOE Joint Genome Institute"/>
            <person name="Kuo A."/>
            <person name="Girlanda M."/>
            <person name="Perotto S."/>
            <person name="Kohler A."/>
            <person name="Nagy L.G."/>
            <person name="Floudas D."/>
            <person name="Copeland A."/>
            <person name="Barry K.W."/>
            <person name="Cichocki N."/>
            <person name="Veneault-Fourrey C."/>
            <person name="LaButti K."/>
            <person name="Lindquist E.A."/>
            <person name="Lipzen A."/>
            <person name="Lundell T."/>
            <person name="Morin E."/>
            <person name="Murat C."/>
            <person name="Sun H."/>
            <person name="Tunlid A."/>
            <person name="Henrissat B."/>
            <person name="Grigoriev I.V."/>
            <person name="Hibbett D.S."/>
            <person name="Martin F."/>
            <person name="Nordberg H.P."/>
            <person name="Cantor M.N."/>
            <person name="Hua S.X."/>
        </authorList>
    </citation>
    <scope>NUCLEOTIDE SEQUENCE [LARGE SCALE GENOMIC DNA]</scope>
    <source>
        <strain evidence="2 3">MUT 4182</strain>
    </source>
</reference>
<feature type="region of interest" description="Disordered" evidence="1">
    <location>
        <begin position="1"/>
        <end position="57"/>
    </location>
</feature>